<reference evidence="1 2" key="1">
    <citation type="submission" date="2022-05" db="EMBL/GenBank/DDBJ databases">
        <authorList>
            <consortium name="Genoscope - CEA"/>
            <person name="William W."/>
        </authorList>
    </citation>
    <scope>NUCLEOTIDE SEQUENCE [LARGE SCALE GENOMIC DNA]</scope>
</reference>
<protein>
    <recommendedName>
        <fullName evidence="3">Transposase</fullName>
    </recommendedName>
</protein>
<keyword evidence="2" id="KW-1185">Reference proteome</keyword>
<dbReference type="AlphaFoldDB" id="A0AAU9VMP3"/>
<evidence type="ECO:0000313" key="2">
    <source>
        <dbReference type="Proteomes" id="UP001159428"/>
    </source>
</evidence>
<evidence type="ECO:0000313" key="1">
    <source>
        <dbReference type="EMBL" id="CAH3033219.1"/>
    </source>
</evidence>
<sequence length="351" mass="40621">MEKLKPAQILSLYAYRYPVKTLQKIHEPYSKLSEWQIRRARAHARECGPGSMVEKSPCHRVRLPPIKLDHFLDFANRPYFYQDVSFSTRKLRLSSGEKITMPNVIRKVTRSTMVKQYLQFCEEEQFEPLSRSTLFRILEVREATQQKSLSGLDNTAADGSAGFVELLRIVEELDQIGLAKNVADELRRALSEGRRYLKTQFQSHCQEDESECPDHCHWAMKFLQLRYREKQSDWYGKRGLSWHISSVVSRSKSNTTEVISYAHLFDQCTQDWYAVTSILEDLLKQLKVKNPLLQKVHLRSDEAGCYHNSSLVTAVRDVAKAVGVDVHSYHYSEPQSGKEISDRILCPMKSS</sequence>
<name>A0AAU9VMP3_9CNID</name>
<accession>A0AAU9VMP3</accession>
<dbReference type="EMBL" id="CALNXJ010000002">
    <property type="protein sequence ID" value="CAH3033219.1"/>
    <property type="molecule type" value="Genomic_DNA"/>
</dbReference>
<comment type="caution">
    <text evidence="1">The sequence shown here is derived from an EMBL/GenBank/DDBJ whole genome shotgun (WGS) entry which is preliminary data.</text>
</comment>
<feature type="non-terminal residue" evidence="1">
    <location>
        <position position="351"/>
    </location>
</feature>
<dbReference type="Proteomes" id="UP001159428">
    <property type="component" value="Unassembled WGS sequence"/>
</dbReference>
<proteinExistence type="predicted"/>
<organism evidence="1 2">
    <name type="scientific">Pocillopora meandrina</name>
    <dbReference type="NCBI Taxonomy" id="46732"/>
    <lineage>
        <taxon>Eukaryota</taxon>
        <taxon>Metazoa</taxon>
        <taxon>Cnidaria</taxon>
        <taxon>Anthozoa</taxon>
        <taxon>Hexacorallia</taxon>
        <taxon>Scleractinia</taxon>
        <taxon>Astrocoeniina</taxon>
        <taxon>Pocilloporidae</taxon>
        <taxon>Pocillopora</taxon>
    </lineage>
</organism>
<gene>
    <name evidence="1" type="ORF">PMEA_00011010</name>
</gene>
<evidence type="ECO:0008006" key="3">
    <source>
        <dbReference type="Google" id="ProtNLM"/>
    </source>
</evidence>